<accession>A0A7C8I2Q1</accession>
<protein>
    <submittedName>
        <fullName evidence="2">Uncharacterized protein</fullName>
    </submittedName>
</protein>
<sequence length="233" mass="25761">MMSYMRLGAGEHGTNVLSLEGERWQLACDSLTGLTYVLRSCPFGGSVTQTRPCSGQHTRVPCLELDSGFRTSVFVAYPLCLLLDLPQQFRFPALFNTRSGQRPTETGETSFQTPNGGRARAINVPSHPLAIASTRGPKPYLHSTSSRGDNEDANQETYQDRLYCAPYSTRLTNASVDPGFLARDKGSRTELLHLCAYPSASRRHPVGTSNILTKRSRCCFIRLQYPLRGHGES</sequence>
<organism evidence="2 3">
    <name type="scientific">Massariosphaeria phaeospora</name>
    <dbReference type="NCBI Taxonomy" id="100035"/>
    <lineage>
        <taxon>Eukaryota</taxon>
        <taxon>Fungi</taxon>
        <taxon>Dikarya</taxon>
        <taxon>Ascomycota</taxon>
        <taxon>Pezizomycotina</taxon>
        <taxon>Dothideomycetes</taxon>
        <taxon>Pleosporomycetidae</taxon>
        <taxon>Pleosporales</taxon>
        <taxon>Pleosporales incertae sedis</taxon>
        <taxon>Massariosphaeria</taxon>
    </lineage>
</organism>
<dbReference type="Proteomes" id="UP000481861">
    <property type="component" value="Unassembled WGS sequence"/>
</dbReference>
<feature type="compositionally biased region" description="Polar residues" evidence="1">
    <location>
        <begin position="96"/>
        <end position="115"/>
    </location>
</feature>
<feature type="region of interest" description="Disordered" evidence="1">
    <location>
        <begin position="96"/>
        <end position="154"/>
    </location>
</feature>
<dbReference type="AlphaFoldDB" id="A0A7C8I2Q1"/>
<keyword evidence="3" id="KW-1185">Reference proteome</keyword>
<reference evidence="2 3" key="1">
    <citation type="submission" date="2020-01" db="EMBL/GenBank/DDBJ databases">
        <authorList>
            <consortium name="DOE Joint Genome Institute"/>
            <person name="Haridas S."/>
            <person name="Albert R."/>
            <person name="Binder M."/>
            <person name="Bloem J."/>
            <person name="Labutti K."/>
            <person name="Salamov A."/>
            <person name="Andreopoulos B."/>
            <person name="Baker S.E."/>
            <person name="Barry K."/>
            <person name="Bills G."/>
            <person name="Bluhm B.H."/>
            <person name="Cannon C."/>
            <person name="Castanera R."/>
            <person name="Culley D.E."/>
            <person name="Daum C."/>
            <person name="Ezra D."/>
            <person name="Gonzalez J.B."/>
            <person name="Henrissat B."/>
            <person name="Kuo A."/>
            <person name="Liang C."/>
            <person name="Lipzen A."/>
            <person name="Lutzoni F."/>
            <person name="Magnuson J."/>
            <person name="Mondo S."/>
            <person name="Nolan M."/>
            <person name="Ohm R."/>
            <person name="Pangilinan J."/>
            <person name="Park H.-J.H."/>
            <person name="Ramirez L."/>
            <person name="Alfaro M."/>
            <person name="Sun H."/>
            <person name="Tritt A."/>
            <person name="Yoshinaga Y."/>
            <person name="Zwiers L.-H.L."/>
            <person name="Turgeon B.G."/>
            <person name="Goodwin S.B."/>
            <person name="Spatafora J.W."/>
            <person name="Crous P.W."/>
            <person name="Grigoriev I.V."/>
        </authorList>
    </citation>
    <scope>NUCLEOTIDE SEQUENCE [LARGE SCALE GENOMIC DNA]</scope>
    <source>
        <strain evidence="2 3">CBS 611.86</strain>
    </source>
</reference>
<gene>
    <name evidence="2" type="ORF">BDV95DRAFT_95907</name>
</gene>
<dbReference type="EMBL" id="JAADJZ010000016">
    <property type="protein sequence ID" value="KAF2869288.1"/>
    <property type="molecule type" value="Genomic_DNA"/>
</dbReference>
<comment type="caution">
    <text evidence="2">The sequence shown here is derived from an EMBL/GenBank/DDBJ whole genome shotgun (WGS) entry which is preliminary data.</text>
</comment>
<evidence type="ECO:0000256" key="1">
    <source>
        <dbReference type="SAM" id="MobiDB-lite"/>
    </source>
</evidence>
<proteinExistence type="predicted"/>
<evidence type="ECO:0000313" key="2">
    <source>
        <dbReference type="EMBL" id="KAF2869288.1"/>
    </source>
</evidence>
<evidence type="ECO:0000313" key="3">
    <source>
        <dbReference type="Proteomes" id="UP000481861"/>
    </source>
</evidence>
<name>A0A7C8I2Q1_9PLEO</name>